<dbReference type="RefSeq" id="WP_141420274.1">
    <property type="nucleotide sequence ID" value="NZ_VIAR01000001.1"/>
</dbReference>
<proteinExistence type="predicted"/>
<evidence type="ECO:0000313" key="7">
    <source>
        <dbReference type="Proteomes" id="UP000317169"/>
    </source>
</evidence>
<evidence type="ECO:0000256" key="4">
    <source>
        <dbReference type="ARBA" id="ARBA00023136"/>
    </source>
</evidence>
<dbReference type="EMBL" id="VIAR01000001">
    <property type="protein sequence ID" value="TQD40542.1"/>
    <property type="molecule type" value="Genomic_DNA"/>
</dbReference>
<name>A0A508A3V5_9FLAO</name>
<dbReference type="PANTHER" id="PTHR37306:SF1">
    <property type="entry name" value="COLICIN V PRODUCTION PROTEIN"/>
    <property type="match status" value="1"/>
</dbReference>
<dbReference type="PANTHER" id="PTHR37306">
    <property type="entry name" value="COLICIN V PRODUCTION PROTEIN"/>
    <property type="match status" value="1"/>
</dbReference>
<feature type="transmembrane region" description="Helical" evidence="5">
    <location>
        <begin position="65"/>
        <end position="86"/>
    </location>
</feature>
<comment type="subcellular location">
    <subcellularLocation>
        <location evidence="1">Membrane</location>
        <topology evidence="1">Multi-pass membrane protein</topology>
    </subcellularLocation>
</comment>
<gene>
    <name evidence="6" type="ORF">FKR84_00770</name>
</gene>
<dbReference type="Proteomes" id="UP000317169">
    <property type="component" value="Unassembled WGS sequence"/>
</dbReference>
<dbReference type="AlphaFoldDB" id="A0A508A3V5"/>
<sequence length="172" mass="19079">MNVIDIILIVLLTFGLIRGFIKGFIIEVASLIAIIAGIYGAIYFSHLMVGWLAGNLDWQTDNIRLLAYALTFLLIVIGILILGKLLTKFANVLALGIVNRILGGIFGVVKVALVCSTLIWFTNNWLEDDNFFTEEKQQQSVLYIPIKQIAPIVLPGIIEEVNQTTDKLFSAK</sequence>
<comment type="caution">
    <text evidence="6">The sequence shown here is derived from an EMBL/GenBank/DDBJ whole genome shotgun (WGS) entry which is preliminary data.</text>
</comment>
<reference evidence="6 7" key="1">
    <citation type="submission" date="2019-06" db="EMBL/GenBank/DDBJ databases">
        <title>Flavibacter putida gen. nov., sp. nov., a novel marine bacterium of the family Flavobacteriaceae isolated from coastal seawater.</title>
        <authorList>
            <person name="Feng X."/>
        </authorList>
    </citation>
    <scope>NUCLEOTIDE SEQUENCE [LARGE SCALE GENOMIC DNA]</scope>
    <source>
        <strain evidence="6 7">PLHSN227</strain>
    </source>
</reference>
<dbReference type="InterPro" id="IPR003825">
    <property type="entry name" value="Colicin-V_CvpA"/>
</dbReference>
<dbReference type="OrthoDB" id="9799585at2"/>
<dbReference type="GO" id="GO:0016020">
    <property type="term" value="C:membrane"/>
    <property type="evidence" value="ECO:0007669"/>
    <property type="project" value="UniProtKB-SubCell"/>
</dbReference>
<keyword evidence="2 5" id="KW-0812">Transmembrane</keyword>
<dbReference type="Pfam" id="PF02674">
    <property type="entry name" value="Colicin_V"/>
    <property type="match status" value="1"/>
</dbReference>
<feature type="transmembrane region" description="Helical" evidence="5">
    <location>
        <begin position="98"/>
        <end position="121"/>
    </location>
</feature>
<feature type="transmembrane region" description="Helical" evidence="5">
    <location>
        <begin position="32"/>
        <end position="53"/>
    </location>
</feature>
<evidence type="ECO:0000256" key="2">
    <source>
        <dbReference type="ARBA" id="ARBA00022692"/>
    </source>
</evidence>
<organism evidence="6 7">
    <name type="scientific">Haloflavibacter putidus</name>
    <dbReference type="NCBI Taxonomy" id="2576776"/>
    <lineage>
        <taxon>Bacteria</taxon>
        <taxon>Pseudomonadati</taxon>
        <taxon>Bacteroidota</taxon>
        <taxon>Flavobacteriia</taxon>
        <taxon>Flavobacteriales</taxon>
        <taxon>Flavobacteriaceae</taxon>
        <taxon>Haloflavibacter</taxon>
    </lineage>
</organism>
<feature type="transmembrane region" description="Helical" evidence="5">
    <location>
        <begin position="6"/>
        <end position="25"/>
    </location>
</feature>
<accession>A0A508A3V5</accession>
<evidence type="ECO:0000256" key="5">
    <source>
        <dbReference type="SAM" id="Phobius"/>
    </source>
</evidence>
<keyword evidence="4 5" id="KW-0472">Membrane</keyword>
<evidence type="ECO:0000256" key="3">
    <source>
        <dbReference type="ARBA" id="ARBA00022989"/>
    </source>
</evidence>
<keyword evidence="7" id="KW-1185">Reference proteome</keyword>
<dbReference type="GO" id="GO:0009403">
    <property type="term" value="P:toxin biosynthetic process"/>
    <property type="evidence" value="ECO:0007669"/>
    <property type="project" value="InterPro"/>
</dbReference>
<protein>
    <submittedName>
        <fullName evidence="6">CvpA family protein</fullName>
    </submittedName>
</protein>
<evidence type="ECO:0000256" key="1">
    <source>
        <dbReference type="ARBA" id="ARBA00004141"/>
    </source>
</evidence>
<keyword evidence="3 5" id="KW-1133">Transmembrane helix</keyword>
<evidence type="ECO:0000313" key="6">
    <source>
        <dbReference type="EMBL" id="TQD40542.1"/>
    </source>
</evidence>